<dbReference type="AlphaFoldDB" id="A0A839JWY0"/>
<dbReference type="EMBL" id="JACEGA010000001">
    <property type="protein sequence ID" value="MBB2181754.1"/>
    <property type="molecule type" value="Genomic_DNA"/>
</dbReference>
<evidence type="ECO:0000313" key="2">
    <source>
        <dbReference type="Proteomes" id="UP000574276"/>
    </source>
</evidence>
<name>A0A839JWY0_9FIRM</name>
<comment type="caution">
    <text evidence="1">The sequence shown here is derived from an EMBL/GenBank/DDBJ whole genome shotgun (WGS) entry which is preliminary data.</text>
</comment>
<dbReference type="RefSeq" id="WP_228351510.1">
    <property type="nucleotide sequence ID" value="NZ_JACEGA010000001.1"/>
</dbReference>
<evidence type="ECO:0000313" key="1">
    <source>
        <dbReference type="EMBL" id="MBB2181754.1"/>
    </source>
</evidence>
<sequence length="56" mass="6406">MARKSRYLGYAKGVLNIGNKKRRTSTKESVLTRLKKLRDKDFSMTIPVAEGNPDEH</sequence>
<reference evidence="1 2" key="1">
    <citation type="submission" date="2020-07" db="EMBL/GenBank/DDBJ databases">
        <title>Characterization and genome sequencing of isolate MD1, a novel member within the family Lachnospiraceae.</title>
        <authorList>
            <person name="Rettenmaier R."/>
            <person name="Di Bello L."/>
            <person name="Zinser C."/>
            <person name="Scheitz K."/>
            <person name="Liebl W."/>
            <person name="Zverlov V."/>
        </authorList>
    </citation>
    <scope>NUCLEOTIDE SEQUENCE [LARGE SCALE GENOMIC DNA]</scope>
    <source>
        <strain evidence="1 2">MD1</strain>
    </source>
</reference>
<dbReference type="Proteomes" id="UP000574276">
    <property type="component" value="Unassembled WGS sequence"/>
</dbReference>
<accession>A0A839JWY0</accession>
<organism evidence="1 2">
    <name type="scientific">Variimorphobacter saccharofermentans</name>
    <dbReference type="NCBI Taxonomy" id="2755051"/>
    <lineage>
        <taxon>Bacteria</taxon>
        <taxon>Bacillati</taxon>
        <taxon>Bacillota</taxon>
        <taxon>Clostridia</taxon>
        <taxon>Lachnospirales</taxon>
        <taxon>Lachnospiraceae</taxon>
        <taxon>Variimorphobacter</taxon>
    </lineage>
</organism>
<proteinExistence type="predicted"/>
<keyword evidence="2" id="KW-1185">Reference proteome</keyword>
<protein>
    <submittedName>
        <fullName evidence="1">Uncharacterized protein</fullName>
    </submittedName>
</protein>
<gene>
    <name evidence="1" type="ORF">H0486_02530</name>
</gene>